<dbReference type="AlphaFoldDB" id="A0A5E4MGV0"/>
<dbReference type="GO" id="GO:0000976">
    <property type="term" value="F:transcription cis-regulatory region binding"/>
    <property type="evidence" value="ECO:0007669"/>
    <property type="project" value="InterPro"/>
</dbReference>
<feature type="compositionally biased region" description="Low complexity" evidence="1">
    <location>
        <begin position="158"/>
        <end position="175"/>
    </location>
</feature>
<dbReference type="SUPFAM" id="SSF57667">
    <property type="entry name" value="beta-beta-alpha zinc fingers"/>
    <property type="match status" value="1"/>
</dbReference>
<organism evidence="3 4">
    <name type="scientific">Cinara cedri</name>
    <dbReference type="NCBI Taxonomy" id="506608"/>
    <lineage>
        <taxon>Eukaryota</taxon>
        <taxon>Metazoa</taxon>
        <taxon>Ecdysozoa</taxon>
        <taxon>Arthropoda</taxon>
        <taxon>Hexapoda</taxon>
        <taxon>Insecta</taxon>
        <taxon>Pterygota</taxon>
        <taxon>Neoptera</taxon>
        <taxon>Paraneoptera</taxon>
        <taxon>Hemiptera</taxon>
        <taxon>Sternorrhyncha</taxon>
        <taxon>Aphidomorpha</taxon>
        <taxon>Aphidoidea</taxon>
        <taxon>Aphididae</taxon>
        <taxon>Lachninae</taxon>
        <taxon>Cinara</taxon>
    </lineage>
</organism>
<sequence>MSKNCVSTALTLSDLRKEHVQIVKEPFYCPVSSCKYNANYSPLPKSFKNLKLLRQHCIKVHLDKKHKCEKCDKGFPTESILKSHIVTCGVKYSCYCGIQYKSPEAFLTHTKRKQHNIGLKYTTIMKFLKSRKLVSNLEDLPDLTGLEELESSKKSAETQTITDIQTSSDSSTQTTFENKDCMLRHNDPKLSSATSSPIKRLCAQTQTDPMGGSINVENETDPLFLDSETQTNFDFLDIYTQTAESERLFGDLEFTNIQTQTHCSSLFNDSSINVHSTDDSIDNNPDIEADIYSSLFNVDSINENRSDD</sequence>
<dbReference type="GO" id="GO:0005634">
    <property type="term" value="C:nucleus"/>
    <property type="evidence" value="ECO:0007669"/>
    <property type="project" value="TreeGrafter"/>
</dbReference>
<feature type="domain" description="C2H2-type" evidence="2">
    <location>
        <begin position="27"/>
        <end position="61"/>
    </location>
</feature>
<name>A0A5E4MGV0_9HEMI</name>
<dbReference type="PANTHER" id="PTHR46664">
    <property type="entry name" value="ATM INTERACTOR"/>
    <property type="match status" value="1"/>
</dbReference>
<dbReference type="InterPro" id="IPR055303">
    <property type="entry name" value="ATMIN"/>
</dbReference>
<feature type="region of interest" description="Disordered" evidence="1">
    <location>
        <begin position="151"/>
        <end position="175"/>
    </location>
</feature>
<dbReference type="GO" id="GO:0045944">
    <property type="term" value="P:positive regulation of transcription by RNA polymerase II"/>
    <property type="evidence" value="ECO:0007669"/>
    <property type="project" value="InterPro"/>
</dbReference>
<protein>
    <submittedName>
        <fullName evidence="3">Zinc finger C2H2-type</fullName>
    </submittedName>
</protein>
<gene>
    <name evidence="3" type="ORF">CINCED_3A004977</name>
</gene>
<proteinExistence type="predicted"/>
<keyword evidence="4" id="KW-1185">Reference proteome</keyword>
<dbReference type="GO" id="GO:0000981">
    <property type="term" value="F:DNA-binding transcription factor activity, RNA polymerase II-specific"/>
    <property type="evidence" value="ECO:0007669"/>
    <property type="project" value="TreeGrafter"/>
</dbReference>
<feature type="domain" description="C2H2-type" evidence="2">
    <location>
        <begin position="66"/>
        <end position="86"/>
    </location>
</feature>
<dbReference type="InterPro" id="IPR013087">
    <property type="entry name" value="Znf_C2H2_type"/>
</dbReference>
<evidence type="ECO:0000313" key="3">
    <source>
        <dbReference type="EMBL" id="VVC29624.1"/>
    </source>
</evidence>
<dbReference type="EMBL" id="CABPRJ010000496">
    <property type="protein sequence ID" value="VVC29624.1"/>
    <property type="molecule type" value="Genomic_DNA"/>
</dbReference>
<dbReference type="PANTHER" id="PTHR46664:SF1">
    <property type="entry name" value="ATM INTERACTOR"/>
    <property type="match status" value="1"/>
</dbReference>
<accession>A0A5E4MGV0</accession>
<reference evidence="3 4" key="1">
    <citation type="submission" date="2019-08" db="EMBL/GenBank/DDBJ databases">
        <authorList>
            <person name="Alioto T."/>
            <person name="Alioto T."/>
            <person name="Gomez Garrido J."/>
        </authorList>
    </citation>
    <scope>NUCLEOTIDE SEQUENCE [LARGE SCALE GENOMIC DNA]</scope>
</reference>
<feature type="domain" description="C2H2-type" evidence="2">
    <location>
        <begin position="92"/>
        <end position="115"/>
    </location>
</feature>
<dbReference type="InterPro" id="IPR036236">
    <property type="entry name" value="Znf_C2H2_sf"/>
</dbReference>
<dbReference type="Proteomes" id="UP000325440">
    <property type="component" value="Unassembled WGS sequence"/>
</dbReference>
<evidence type="ECO:0000256" key="1">
    <source>
        <dbReference type="SAM" id="MobiDB-lite"/>
    </source>
</evidence>
<evidence type="ECO:0000259" key="2">
    <source>
        <dbReference type="SMART" id="SM00355"/>
    </source>
</evidence>
<dbReference type="SMART" id="SM00355">
    <property type="entry name" value="ZnF_C2H2"/>
    <property type="match status" value="3"/>
</dbReference>
<dbReference type="OrthoDB" id="6354171at2759"/>
<dbReference type="Gene3D" id="3.30.160.60">
    <property type="entry name" value="Classic Zinc Finger"/>
    <property type="match status" value="1"/>
</dbReference>
<evidence type="ECO:0000313" key="4">
    <source>
        <dbReference type="Proteomes" id="UP000325440"/>
    </source>
</evidence>